<dbReference type="Proteomes" id="UP001219518">
    <property type="component" value="Unassembled WGS sequence"/>
</dbReference>
<accession>A0AAE1GZQ1</accession>
<keyword evidence="1" id="KW-1133">Transmembrane helix</keyword>
<keyword evidence="3" id="KW-1185">Reference proteome</keyword>
<proteinExistence type="predicted"/>
<dbReference type="AlphaFoldDB" id="A0AAE1GZQ1"/>
<feature type="transmembrane region" description="Helical" evidence="1">
    <location>
        <begin position="116"/>
        <end position="136"/>
    </location>
</feature>
<feature type="transmembrane region" description="Helical" evidence="1">
    <location>
        <begin position="81"/>
        <end position="104"/>
    </location>
</feature>
<name>A0AAE1GZQ1_9NEOP</name>
<evidence type="ECO:0000313" key="2">
    <source>
        <dbReference type="EMBL" id="KAK3912059.1"/>
    </source>
</evidence>
<sequence>MALLQRGCFCCELRTCVRIQAWLGLLGAILNIALGVLLLAIMADLIPQEHLPEQLRTPRLPSNSRRAAVAAAIRTMKIQQALGGAIALLNGLINLAIDIALIYGCKKENRRLLMPALIWFAFGLLFMVVMSIVAIITTPVKIAAIVALGSVPMLGLSLYFWLHILSYYLELREEDRELKRQTL</sequence>
<reference evidence="2" key="2">
    <citation type="journal article" date="2023" name="BMC Genomics">
        <title>Pest status, molecular evolution, and epigenetic factors derived from the genome assembly of Frankliniella fusca, a thysanopteran phytovirus vector.</title>
        <authorList>
            <person name="Catto M.A."/>
            <person name="Labadie P.E."/>
            <person name="Jacobson A.L."/>
            <person name="Kennedy G.G."/>
            <person name="Srinivasan R."/>
            <person name="Hunt B.G."/>
        </authorList>
    </citation>
    <scope>NUCLEOTIDE SEQUENCE</scope>
    <source>
        <strain evidence="2">PL_HMW_Pooled</strain>
    </source>
</reference>
<evidence type="ECO:0000313" key="3">
    <source>
        <dbReference type="Proteomes" id="UP001219518"/>
    </source>
</evidence>
<dbReference type="EMBL" id="JAHWGI010000289">
    <property type="protein sequence ID" value="KAK3912059.1"/>
    <property type="molecule type" value="Genomic_DNA"/>
</dbReference>
<reference evidence="2" key="1">
    <citation type="submission" date="2021-07" db="EMBL/GenBank/DDBJ databases">
        <authorList>
            <person name="Catto M.A."/>
            <person name="Jacobson A."/>
            <person name="Kennedy G."/>
            <person name="Labadie P."/>
            <person name="Hunt B.G."/>
            <person name="Srinivasan R."/>
        </authorList>
    </citation>
    <scope>NUCLEOTIDE SEQUENCE</scope>
    <source>
        <strain evidence="2">PL_HMW_Pooled</strain>
        <tissue evidence="2">Head</tissue>
    </source>
</reference>
<keyword evidence="1" id="KW-0472">Membrane</keyword>
<protein>
    <submittedName>
        <fullName evidence="2">Patched domain-containing protein 1</fullName>
    </submittedName>
</protein>
<feature type="transmembrane region" description="Helical" evidence="1">
    <location>
        <begin position="142"/>
        <end position="162"/>
    </location>
</feature>
<gene>
    <name evidence="2" type="ORF">KUF71_021629</name>
</gene>
<dbReference type="PANTHER" id="PTHR36694:SF11">
    <property type="entry name" value="LP21121P-RELATED"/>
    <property type="match status" value="1"/>
</dbReference>
<comment type="caution">
    <text evidence="2">The sequence shown here is derived from an EMBL/GenBank/DDBJ whole genome shotgun (WGS) entry which is preliminary data.</text>
</comment>
<organism evidence="2 3">
    <name type="scientific">Frankliniella fusca</name>
    <dbReference type="NCBI Taxonomy" id="407009"/>
    <lineage>
        <taxon>Eukaryota</taxon>
        <taxon>Metazoa</taxon>
        <taxon>Ecdysozoa</taxon>
        <taxon>Arthropoda</taxon>
        <taxon>Hexapoda</taxon>
        <taxon>Insecta</taxon>
        <taxon>Pterygota</taxon>
        <taxon>Neoptera</taxon>
        <taxon>Paraneoptera</taxon>
        <taxon>Thysanoptera</taxon>
        <taxon>Terebrantia</taxon>
        <taxon>Thripoidea</taxon>
        <taxon>Thripidae</taxon>
        <taxon>Frankliniella</taxon>
    </lineage>
</organism>
<feature type="transmembrane region" description="Helical" evidence="1">
    <location>
        <begin position="21"/>
        <end position="43"/>
    </location>
</feature>
<keyword evidence="1" id="KW-0812">Transmembrane</keyword>
<evidence type="ECO:0000256" key="1">
    <source>
        <dbReference type="SAM" id="Phobius"/>
    </source>
</evidence>
<dbReference type="PANTHER" id="PTHR36694">
    <property type="entry name" value="PASIFLORA 1, ISOFORM A-RELATED"/>
    <property type="match status" value="1"/>
</dbReference>